<dbReference type="Proteomes" id="UP000193689">
    <property type="component" value="Unassembled WGS sequence"/>
</dbReference>
<name>A0A1Y2D6P4_9PEZI</name>
<dbReference type="EMBL" id="MCFJ01000030">
    <property type="protein sequence ID" value="ORY54950.1"/>
    <property type="molecule type" value="Genomic_DNA"/>
</dbReference>
<dbReference type="AlphaFoldDB" id="A0A1Y2D6P4"/>
<feature type="domain" description="Cyanovirin-N" evidence="2">
    <location>
        <begin position="32"/>
        <end position="146"/>
    </location>
</feature>
<dbReference type="Gene3D" id="2.30.60.10">
    <property type="entry name" value="Cyanovirin-N"/>
    <property type="match status" value="1"/>
</dbReference>
<gene>
    <name evidence="3" type="ORF">BCR38DRAFT_452993</name>
</gene>
<organism evidence="3 4">
    <name type="scientific">Pseudomassariella vexata</name>
    <dbReference type="NCBI Taxonomy" id="1141098"/>
    <lineage>
        <taxon>Eukaryota</taxon>
        <taxon>Fungi</taxon>
        <taxon>Dikarya</taxon>
        <taxon>Ascomycota</taxon>
        <taxon>Pezizomycotina</taxon>
        <taxon>Sordariomycetes</taxon>
        <taxon>Xylariomycetidae</taxon>
        <taxon>Amphisphaeriales</taxon>
        <taxon>Pseudomassariaceae</taxon>
        <taxon>Pseudomassariella</taxon>
    </lineage>
</organism>
<evidence type="ECO:0000313" key="3">
    <source>
        <dbReference type="EMBL" id="ORY54950.1"/>
    </source>
</evidence>
<dbReference type="OrthoDB" id="4672515at2759"/>
<keyword evidence="4" id="KW-1185">Reference proteome</keyword>
<protein>
    <recommendedName>
        <fullName evidence="2">Cyanovirin-N domain-containing protein</fullName>
    </recommendedName>
</protein>
<dbReference type="Pfam" id="PF08881">
    <property type="entry name" value="CVNH"/>
    <property type="match status" value="1"/>
</dbReference>
<evidence type="ECO:0000259" key="2">
    <source>
        <dbReference type="Pfam" id="PF08881"/>
    </source>
</evidence>
<dbReference type="InParanoid" id="A0A1Y2D6P4"/>
<dbReference type="RefSeq" id="XP_040709397.1">
    <property type="nucleotide sequence ID" value="XM_040861558.1"/>
</dbReference>
<keyword evidence="1" id="KW-0732">Signal</keyword>
<comment type="caution">
    <text evidence="3">The sequence shown here is derived from an EMBL/GenBank/DDBJ whole genome shotgun (WGS) entry which is preliminary data.</text>
</comment>
<dbReference type="SUPFAM" id="SSF51322">
    <property type="entry name" value="Cyanovirin-N"/>
    <property type="match status" value="1"/>
</dbReference>
<accession>A0A1Y2D6P4</accession>
<sequence>MDALTQLLVLVTALLLGSSVAISLDDTPVQNFQKTCVKWATKGPAILVAVCPSMSGEQICSKLDLDLCMSVSWFGDRPFDFTMEGKDNGYISDHCVGCSIRNDQVLIPPDVDTQLKCECSRESVAEPWTGIVHMDPWIGNVDGYLKCYEHVGEKQDSCPI</sequence>
<reference evidence="3 4" key="1">
    <citation type="submission" date="2016-07" db="EMBL/GenBank/DDBJ databases">
        <title>Pervasive Adenine N6-methylation of Active Genes in Fungi.</title>
        <authorList>
            <consortium name="DOE Joint Genome Institute"/>
            <person name="Mondo S.J."/>
            <person name="Dannebaum R.O."/>
            <person name="Kuo R.C."/>
            <person name="Labutti K."/>
            <person name="Haridas S."/>
            <person name="Kuo A."/>
            <person name="Salamov A."/>
            <person name="Ahrendt S.R."/>
            <person name="Lipzen A."/>
            <person name="Sullivan W."/>
            <person name="Andreopoulos W.B."/>
            <person name="Clum A."/>
            <person name="Lindquist E."/>
            <person name="Daum C."/>
            <person name="Ramamoorthy G.K."/>
            <person name="Gryganskyi A."/>
            <person name="Culley D."/>
            <person name="Magnuson J.K."/>
            <person name="James T.Y."/>
            <person name="O'Malley M.A."/>
            <person name="Stajich J.E."/>
            <person name="Spatafora J.W."/>
            <person name="Visel A."/>
            <person name="Grigoriev I.V."/>
        </authorList>
    </citation>
    <scope>NUCLEOTIDE SEQUENCE [LARGE SCALE GENOMIC DNA]</scope>
    <source>
        <strain evidence="3 4">CBS 129021</strain>
    </source>
</reference>
<evidence type="ECO:0000256" key="1">
    <source>
        <dbReference type="SAM" id="SignalP"/>
    </source>
</evidence>
<proteinExistence type="predicted"/>
<dbReference type="GeneID" id="63777770"/>
<feature type="chain" id="PRO_5012847417" description="Cyanovirin-N domain-containing protein" evidence="1">
    <location>
        <begin position="22"/>
        <end position="160"/>
    </location>
</feature>
<feature type="signal peptide" evidence="1">
    <location>
        <begin position="1"/>
        <end position="21"/>
    </location>
</feature>
<evidence type="ECO:0000313" key="4">
    <source>
        <dbReference type="Proteomes" id="UP000193689"/>
    </source>
</evidence>
<dbReference type="InterPro" id="IPR036673">
    <property type="entry name" value="Cyanovirin-N_sf"/>
</dbReference>
<dbReference type="InterPro" id="IPR011058">
    <property type="entry name" value="Cyanovirin-N"/>
</dbReference>